<reference evidence="2 3" key="1">
    <citation type="submission" date="2015-05" db="EMBL/GenBank/DDBJ databases">
        <title>Genome sequence of Mycobacterium heraklionense Davo strain.</title>
        <authorList>
            <person name="Greninger A.L."/>
            <person name="Cunningham G."/>
            <person name="Miller S."/>
        </authorList>
    </citation>
    <scope>NUCLEOTIDE SEQUENCE [LARGE SCALE GENOMIC DNA]</scope>
    <source>
        <strain evidence="2 3">Davo</strain>
    </source>
</reference>
<comment type="caution">
    <text evidence="2">The sequence shown here is derived from an EMBL/GenBank/DDBJ whole genome shotgun (WGS) entry which is preliminary data.</text>
</comment>
<feature type="region of interest" description="Disordered" evidence="1">
    <location>
        <begin position="83"/>
        <end position="117"/>
    </location>
</feature>
<evidence type="ECO:0000313" key="2">
    <source>
        <dbReference type="EMBL" id="KLO25903.1"/>
    </source>
</evidence>
<protein>
    <submittedName>
        <fullName evidence="2">Uncharacterized protein</fullName>
    </submittedName>
</protein>
<keyword evidence="3" id="KW-1185">Reference proteome</keyword>
<dbReference type="EMBL" id="LDPO01000027">
    <property type="protein sequence ID" value="KLO25903.1"/>
    <property type="molecule type" value="Genomic_DNA"/>
</dbReference>
<accession>A0ABR5FA21</accession>
<dbReference type="RefSeq" id="WP_047321241.1">
    <property type="nucleotide sequence ID" value="NZ_LDPO01000027.1"/>
</dbReference>
<name>A0ABR5FA21_9MYCO</name>
<proteinExistence type="predicted"/>
<sequence>MYSRDRRLAHEIYRRAIAFSQRPSDIAYLDDCVDDVGRYYFDRGIWAFGEHVKNRLEEAAGSTENASIAQSRREREWERLMGGDMTESTAGFADPSPESLSAHGRSVGEPDDEIMEL</sequence>
<gene>
    <name evidence="2" type="ORF">ABW16_21580</name>
</gene>
<evidence type="ECO:0000313" key="3">
    <source>
        <dbReference type="Proteomes" id="UP000036464"/>
    </source>
</evidence>
<evidence type="ECO:0000256" key="1">
    <source>
        <dbReference type="SAM" id="MobiDB-lite"/>
    </source>
</evidence>
<dbReference type="Proteomes" id="UP000036464">
    <property type="component" value="Unassembled WGS sequence"/>
</dbReference>
<organism evidence="2 3">
    <name type="scientific">Mycolicibacter heraklionensis</name>
    <dbReference type="NCBI Taxonomy" id="512402"/>
    <lineage>
        <taxon>Bacteria</taxon>
        <taxon>Bacillati</taxon>
        <taxon>Actinomycetota</taxon>
        <taxon>Actinomycetes</taxon>
        <taxon>Mycobacteriales</taxon>
        <taxon>Mycobacteriaceae</taxon>
        <taxon>Mycolicibacter</taxon>
    </lineage>
</organism>